<keyword evidence="4 10" id="KW-0436">Ligase</keyword>
<evidence type="ECO:0000256" key="8">
    <source>
        <dbReference type="ARBA" id="ARBA00030585"/>
    </source>
</evidence>
<accession>A0A8G1S039</accession>
<comment type="catalytic activity">
    <reaction evidence="10">
        <text>L-cysteine + L-glutamate + ATP = gamma-L-glutamyl-L-cysteine + ADP + phosphate + H(+)</text>
        <dbReference type="Rhea" id="RHEA:13285"/>
        <dbReference type="ChEBI" id="CHEBI:15378"/>
        <dbReference type="ChEBI" id="CHEBI:29985"/>
        <dbReference type="ChEBI" id="CHEBI:30616"/>
        <dbReference type="ChEBI" id="CHEBI:35235"/>
        <dbReference type="ChEBI" id="CHEBI:43474"/>
        <dbReference type="ChEBI" id="CHEBI:58173"/>
        <dbReference type="ChEBI" id="CHEBI:456216"/>
        <dbReference type="EC" id="6.3.2.2"/>
    </reaction>
</comment>
<dbReference type="SUPFAM" id="SSF55931">
    <property type="entry name" value="Glutamine synthetase/guanido kinase"/>
    <property type="match status" value="1"/>
</dbReference>
<comment type="similarity">
    <text evidence="2 10">Belongs to the glutamate--cysteine ligase type 3 family.</text>
</comment>
<evidence type="ECO:0000256" key="5">
    <source>
        <dbReference type="ARBA" id="ARBA00022684"/>
    </source>
</evidence>
<sequence length="658" mass="75173">MQSPWGTIYSDADLCVYRRSREPKKKILATLATMGPALNTAPISWQEIKDIAPIARQGAAEQLLHIWTRQKYRIDPEALWGDEIEYTLINVDAKASKATLLLSQENVLRQYEKRCAKENDKSWNAVSFQPEWGRYMIEATPAKPYGGEITALLKVENNMRLRRDLIRQCLLPNQHPVTLSVLPGLGTRGLFTASEPDERFSGNAPDGRVYHPSTRYIMATENLATRRQGRFECHIPVFRDKLTEQPFYDENVSYEYASQQLPPADPKEGYIYLDCPELGMGCCCIQVTMQTPNEPEARWLHDQLMVLGPLMLALTAATPIYKGYLVDTDTRWGYISASLDDRTTEELATIPPRYSWNRTYISSEKPLDVESKTSSQPIDERLKQSLLAGGMDEPLAHHFATVLSRDPIIVSREDIEQFDASDTGLFDMLYNSVWQHVRLKPPLCNSGPGWRVEFRPMEVQLTDHDNAAFSIFIYLLSRAITAFHLSLYIPIDKLSDSMERAQKRNAALDQKIWFRRTGWSAAKQQPHTCETCTSNCCMRQKIDTLRDSEEAGYESSAQYALLSMDEIVNGENSEVPSGFPGLINIVWAYLQYMDTPLRERKRLKPYLDVISKRASGELPTPAQWMRSVVMAHPEYRRDSRVGDKIRFDLLQEIISMGE</sequence>
<keyword evidence="6 10" id="KW-0547">Nucleotide-binding</keyword>
<evidence type="ECO:0000256" key="7">
    <source>
        <dbReference type="ARBA" id="ARBA00022840"/>
    </source>
</evidence>
<dbReference type="RefSeq" id="XP_040806369.1">
    <property type="nucleotide sequence ID" value="XM_040950790.1"/>
</dbReference>
<evidence type="ECO:0000256" key="4">
    <source>
        <dbReference type="ARBA" id="ARBA00022598"/>
    </source>
</evidence>
<dbReference type="UniPathway" id="UPA00142">
    <property type="reaction ID" value="UER00209"/>
</dbReference>
<proteinExistence type="inferred from homology"/>
<reference evidence="11 12" key="1">
    <citation type="submission" date="2018-02" db="EMBL/GenBank/DDBJ databases">
        <title>The genomes of Aspergillus section Nigri reveals drivers in fungal speciation.</title>
        <authorList>
            <consortium name="DOE Joint Genome Institute"/>
            <person name="Vesth T.C."/>
            <person name="Nybo J."/>
            <person name="Theobald S."/>
            <person name="Brandl J."/>
            <person name="Frisvad J.C."/>
            <person name="Nielsen K.F."/>
            <person name="Lyhne E.K."/>
            <person name="Kogle M.E."/>
            <person name="Kuo A."/>
            <person name="Riley R."/>
            <person name="Clum A."/>
            <person name="Nolan M."/>
            <person name="Lipzen A."/>
            <person name="Salamov A."/>
            <person name="Henrissat B."/>
            <person name="Wiebenga A."/>
            <person name="De vries R.P."/>
            <person name="Grigoriev I.V."/>
            <person name="Mortensen U.H."/>
            <person name="Andersen M.R."/>
            <person name="Baker S.E."/>
        </authorList>
    </citation>
    <scope>NUCLEOTIDE SEQUENCE [LARGE SCALE GENOMIC DNA]</scope>
    <source>
        <strain evidence="11 12">CBS 313.89</strain>
    </source>
</reference>
<dbReference type="EC" id="6.3.2.2" evidence="3 10"/>
<dbReference type="InterPro" id="IPR014746">
    <property type="entry name" value="Gln_synth/guanido_kin_cat_dom"/>
</dbReference>
<dbReference type="EMBL" id="KZ824622">
    <property type="protein sequence ID" value="RAK82359.1"/>
    <property type="molecule type" value="Genomic_DNA"/>
</dbReference>
<evidence type="ECO:0000256" key="2">
    <source>
        <dbReference type="ARBA" id="ARBA00008100"/>
    </source>
</evidence>
<dbReference type="AlphaFoldDB" id="A0A8G1S039"/>
<dbReference type="PANTHER" id="PTHR11164:SF0">
    <property type="entry name" value="GLUTAMATE--CYSTEINE LIGASE CATALYTIC SUBUNIT"/>
    <property type="match status" value="1"/>
</dbReference>
<dbReference type="GO" id="GO:0006750">
    <property type="term" value="P:glutathione biosynthetic process"/>
    <property type="evidence" value="ECO:0007669"/>
    <property type="project" value="UniProtKB-UniRule"/>
</dbReference>
<evidence type="ECO:0000256" key="9">
    <source>
        <dbReference type="ARBA" id="ARBA00032122"/>
    </source>
</evidence>
<evidence type="ECO:0000256" key="10">
    <source>
        <dbReference type="RuleBase" id="RU367135"/>
    </source>
</evidence>
<dbReference type="Gene3D" id="3.30.590.50">
    <property type="match status" value="2"/>
</dbReference>
<keyword evidence="5 10" id="KW-0317">Glutathione biosynthesis</keyword>
<dbReference type="PANTHER" id="PTHR11164">
    <property type="entry name" value="GLUTAMATE CYSTEINE LIGASE"/>
    <property type="match status" value="1"/>
</dbReference>
<evidence type="ECO:0000256" key="3">
    <source>
        <dbReference type="ARBA" id="ARBA00012220"/>
    </source>
</evidence>
<dbReference type="Proteomes" id="UP000249789">
    <property type="component" value="Unassembled WGS sequence"/>
</dbReference>
<dbReference type="GO" id="GO:0005524">
    <property type="term" value="F:ATP binding"/>
    <property type="evidence" value="ECO:0007669"/>
    <property type="project" value="UniProtKB-UniRule"/>
</dbReference>
<organism evidence="11 12">
    <name type="scientific">Aspergillus fijiensis CBS 313.89</name>
    <dbReference type="NCBI Taxonomy" id="1448319"/>
    <lineage>
        <taxon>Eukaryota</taxon>
        <taxon>Fungi</taxon>
        <taxon>Dikarya</taxon>
        <taxon>Ascomycota</taxon>
        <taxon>Pezizomycotina</taxon>
        <taxon>Eurotiomycetes</taxon>
        <taxon>Eurotiomycetidae</taxon>
        <taxon>Eurotiales</taxon>
        <taxon>Aspergillaceae</taxon>
        <taxon>Aspergillus</taxon>
    </lineage>
</organism>
<evidence type="ECO:0000313" key="12">
    <source>
        <dbReference type="Proteomes" id="UP000249789"/>
    </source>
</evidence>
<dbReference type="GeneID" id="63868125"/>
<dbReference type="Gene3D" id="1.10.8.960">
    <property type="match status" value="1"/>
</dbReference>
<keyword evidence="12" id="KW-1185">Reference proteome</keyword>
<comment type="pathway">
    <text evidence="1 10">Sulfur metabolism; glutathione biosynthesis; glutathione from L-cysteine and L-glutamate: step 1/2.</text>
</comment>
<name>A0A8G1S039_9EURO</name>
<dbReference type="VEuPathDB" id="FungiDB:BO72DRAFT_88776"/>
<evidence type="ECO:0000313" key="11">
    <source>
        <dbReference type="EMBL" id="RAK82359.1"/>
    </source>
</evidence>
<evidence type="ECO:0000256" key="1">
    <source>
        <dbReference type="ARBA" id="ARBA00005006"/>
    </source>
</evidence>
<keyword evidence="7 10" id="KW-0067">ATP-binding</keyword>
<dbReference type="Pfam" id="PF03074">
    <property type="entry name" value="GCS"/>
    <property type="match status" value="1"/>
</dbReference>
<protein>
    <recommendedName>
        <fullName evidence="3 10">Glutamate--cysteine ligase</fullName>
        <ecNumber evidence="3 10">6.3.2.2</ecNumber>
    </recommendedName>
    <alternativeName>
        <fullName evidence="9 10">Gamma-ECS</fullName>
    </alternativeName>
    <alternativeName>
        <fullName evidence="8 10">Gamma-glutamylcysteine synthetase</fullName>
    </alternativeName>
</protein>
<dbReference type="InterPro" id="IPR004308">
    <property type="entry name" value="GCS"/>
</dbReference>
<dbReference type="GO" id="GO:0004357">
    <property type="term" value="F:glutamate-cysteine ligase activity"/>
    <property type="evidence" value="ECO:0007669"/>
    <property type="project" value="UniProtKB-UniRule"/>
</dbReference>
<gene>
    <name evidence="11" type="ORF">BO72DRAFT_88776</name>
</gene>
<evidence type="ECO:0000256" key="6">
    <source>
        <dbReference type="ARBA" id="ARBA00022741"/>
    </source>
</evidence>
<dbReference type="OrthoDB" id="7939818at2759"/>